<evidence type="ECO:0000313" key="2">
    <source>
        <dbReference type="EMBL" id="OAV26990.1"/>
    </source>
</evidence>
<feature type="region of interest" description="Disordered" evidence="1">
    <location>
        <begin position="1"/>
        <end position="25"/>
    </location>
</feature>
<feature type="compositionally biased region" description="Basic and acidic residues" evidence="1">
    <location>
        <begin position="14"/>
        <end position="25"/>
    </location>
</feature>
<organism evidence="2 3">
    <name type="scientific">Moraxella catarrhalis</name>
    <name type="common">Branhamella catarrhalis</name>
    <dbReference type="NCBI Taxonomy" id="480"/>
    <lineage>
        <taxon>Bacteria</taxon>
        <taxon>Pseudomonadati</taxon>
        <taxon>Pseudomonadota</taxon>
        <taxon>Gammaproteobacteria</taxon>
        <taxon>Moraxellales</taxon>
        <taxon>Moraxellaceae</taxon>
        <taxon>Moraxella</taxon>
    </lineage>
</organism>
<sequence>MSQNQDFELPPLTDDDKKIYDSGDPDAAVRRTLERMIEAIQNPQKKPEGPKKDFNEPLNLDAKELEAIFTGDYGKHPGINATVGMLTTPVWALSDLRQEYRYRHTLDFKEEFYYQRGRKYHDQVFEYADSLEEALNDKQSYPAFYRPTCSGVFGAYHPVYEEQWFWPMMSRWSLYHYEAMQSPMSIRALVDCLPKNAQLAYSNAYGEYNGEIYTHEYHETMSREEPGRIAWQSPKYNYNKMQESPSFYVGLNTLQRAVCLWAVNEMFIPMLNADDYIPGLWAFLPDLSGRFDSENAFAEMTVFFGEDLDDPRYTQIRANNARVRNKSIILRHMLRYNQIPQGYRPEMSNEDMVWVIDEECGPESAWTIAPWDNHIIPEAPAQTFFQQVMTERGTRPFRLFGRGALWSKTGQPHAGLMHGLDLMMLKDALELLIKFDDLFGKQVPKMRDNEPLDKIVREISQWFGGIGMIDRVNYAWPQSRYHKAFLEFHHGEYDRSQQKTPYRNVKKRSGHLTEAEQLAEMDEWLRQRRQKVAQWEQGIFEEEDIEMDELFIKQTTFYDFNNRDIADMVYGELAELYELGPKTFEQNIHEHLNALRRRYQDICQETPEDDRFSNLQALYQQKAQRRIALPFGLSLTQAELMEVVESIYNGISNFLERPKGEITLDEEKFSDSGDPTDLNWYKPVTHSTIEQGSGVYFGYAVIMDLICLQPDDVLNGKSPDEAVPIIEEDRHWSYLTNLNFTH</sequence>
<comment type="caution">
    <text evidence="2">The sequence shown here is derived from an EMBL/GenBank/DDBJ whole genome shotgun (WGS) entry which is preliminary data.</text>
</comment>
<name>A0AB36DQF2_MORCA</name>
<protein>
    <submittedName>
        <fullName evidence="2">Uncharacterized protein</fullName>
    </submittedName>
</protein>
<accession>A0AB36DQF2</accession>
<dbReference type="EMBL" id="LXHQ01000017">
    <property type="protein sequence ID" value="OAV26990.1"/>
    <property type="molecule type" value="Genomic_DNA"/>
</dbReference>
<proteinExistence type="predicted"/>
<dbReference type="Proteomes" id="UP000078295">
    <property type="component" value="Unassembled WGS sequence"/>
</dbReference>
<reference evidence="2 3" key="1">
    <citation type="journal article" date="2016" name="Genome Biol. Evol.">
        <title>Comparative Genomic Analyses of the Moraxella catarrhalis Serosensitive and Seroresistant Lineages Demonstrate Their Independent Evolution.</title>
        <authorList>
            <person name="Earl J.P."/>
            <person name="de Vries S.P."/>
            <person name="Ahmed A."/>
            <person name="Powell E."/>
            <person name="Schultz M.P."/>
            <person name="Hermans P.W."/>
            <person name="Hill D.J."/>
            <person name="Zhou Z."/>
            <person name="Constantinidou C.I."/>
            <person name="Hu F.Z."/>
            <person name="Bootsma H.J."/>
            <person name="Ehrlich G.D."/>
        </authorList>
    </citation>
    <scope>NUCLEOTIDE SEQUENCE [LARGE SCALE GENOMIC DNA]</scope>
    <source>
        <strain evidence="2 3">F23</strain>
    </source>
</reference>
<evidence type="ECO:0000313" key="3">
    <source>
        <dbReference type="Proteomes" id="UP000078295"/>
    </source>
</evidence>
<dbReference type="RefSeq" id="WP_064602450.1">
    <property type="nucleotide sequence ID" value="NZ_LXHQ01000017.1"/>
</dbReference>
<gene>
    <name evidence="2" type="ORF">AO370_0444</name>
</gene>
<evidence type="ECO:0000256" key="1">
    <source>
        <dbReference type="SAM" id="MobiDB-lite"/>
    </source>
</evidence>
<dbReference type="AlphaFoldDB" id="A0AB36DQF2"/>